<feature type="transmembrane region" description="Helical" evidence="2">
    <location>
        <begin position="123"/>
        <end position="142"/>
    </location>
</feature>
<feature type="transmembrane region" description="Helical" evidence="2">
    <location>
        <begin position="197"/>
        <end position="218"/>
    </location>
</feature>
<feature type="transmembrane region" description="Helical" evidence="2">
    <location>
        <begin position="281"/>
        <end position="296"/>
    </location>
</feature>
<dbReference type="Proteomes" id="UP000559256">
    <property type="component" value="Unassembled WGS sequence"/>
</dbReference>
<dbReference type="EMBL" id="JAACJM010000009">
    <property type="protein sequence ID" value="KAF5371227.1"/>
    <property type="molecule type" value="Genomic_DNA"/>
</dbReference>
<dbReference type="AlphaFoldDB" id="A0A8H5LVM9"/>
<evidence type="ECO:0000256" key="2">
    <source>
        <dbReference type="SAM" id="Phobius"/>
    </source>
</evidence>
<name>A0A8H5LVM9_9AGAR</name>
<feature type="compositionally biased region" description="Polar residues" evidence="1">
    <location>
        <begin position="346"/>
        <end position="360"/>
    </location>
</feature>
<organism evidence="3 4">
    <name type="scientific">Tetrapyrgos nigripes</name>
    <dbReference type="NCBI Taxonomy" id="182062"/>
    <lineage>
        <taxon>Eukaryota</taxon>
        <taxon>Fungi</taxon>
        <taxon>Dikarya</taxon>
        <taxon>Basidiomycota</taxon>
        <taxon>Agaricomycotina</taxon>
        <taxon>Agaricomycetes</taxon>
        <taxon>Agaricomycetidae</taxon>
        <taxon>Agaricales</taxon>
        <taxon>Marasmiineae</taxon>
        <taxon>Marasmiaceae</taxon>
        <taxon>Tetrapyrgos</taxon>
    </lineage>
</organism>
<accession>A0A8H5LVM9</accession>
<evidence type="ECO:0000313" key="4">
    <source>
        <dbReference type="Proteomes" id="UP000559256"/>
    </source>
</evidence>
<gene>
    <name evidence="3" type="ORF">D9758_004155</name>
</gene>
<comment type="caution">
    <text evidence="3">The sequence shown here is derived from an EMBL/GenBank/DDBJ whole genome shotgun (WGS) entry which is preliminary data.</text>
</comment>
<feature type="region of interest" description="Disordered" evidence="1">
    <location>
        <begin position="332"/>
        <end position="360"/>
    </location>
</feature>
<protein>
    <submittedName>
        <fullName evidence="3">Uncharacterized protein</fullName>
    </submittedName>
</protein>
<evidence type="ECO:0000313" key="3">
    <source>
        <dbReference type="EMBL" id="KAF5371227.1"/>
    </source>
</evidence>
<feature type="transmembrane region" description="Helical" evidence="2">
    <location>
        <begin position="238"/>
        <end position="261"/>
    </location>
</feature>
<proteinExistence type="predicted"/>
<keyword evidence="2" id="KW-0472">Membrane</keyword>
<keyword evidence="4" id="KW-1185">Reference proteome</keyword>
<dbReference type="OrthoDB" id="2744793at2759"/>
<sequence>MSARPLTDRENRLLRFDGEFAMESIPGLILEGALWEHTPCSPFMPSILSGEPSYFSSSDITKLSTSILLFKAKEGLKAQNQDSLYYLVQIKYDNLVIGAPDETASDKAITPEFLVMRAFFGEWLIMCLQLLVGDAVVLWRTWVLWQNQQVFMAVPCLFWLGSFGSQHSLHSTSSTAPLKTFLATNGPNDPLPSVLQLSNWILSIMTNVICSAMMGYKLQHRRMLHKHSGSSRSQTLKILSVMQSGLVYLVVMGIMVMSLIVSTDYGPVNVFMGVLNKLSDQIIGLYPTIVIILVEFQRQVWDREKEESSNSNDLPKHGAQALRLSTLQFASRPRGADPAADDVIANDSTNMVSRGETSAV</sequence>
<evidence type="ECO:0000256" key="1">
    <source>
        <dbReference type="SAM" id="MobiDB-lite"/>
    </source>
</evidence>
<reference evidence="3 4" key="1">
    <citation type="journal article" date="2020" name="ISME J.">
        <title>Uncovering the hidden diversity of litter-decomposition mechanisms in mushroom-forming fungi.</title>
        <authorList>
            <person name="Floudas D."/>
            <person name="Bentzer J."/>
            <person name="Ahren D."/>
            <person name="Johansson T."/>
            <person name="Persson P."/>
            <person name="Tunlid A."/>
        </authorList>
    </citation>
    <scope>NUCLEOTIDE SEQUENCE [LARGE SCALE GENOMIC DNA]</scope>
    <source>
        <strain evidence="3 4">CBS 291.85</strain>
    </source>
</reference>
<keyword evidence="2" id="KW-1133">Transmembrane helix</keyword>
<keyword evidence="2" id="KW-0812">Transmembrane</keyword>